<evidence type="ECO:0000313" key="2">
    <source>
        <dbReference type="Proteomes" id="UP001195965"/>
    </source>
</evidence>
<dbReference type="Proteomes" id="UP001195965">
    <property type="component" value="Chromosome"/>
</dbReference>
<proteinExistence type="predicted"/>
<accession>A0ACD5HI87</accession>
<protein>
    <submittedName>
        <fullName evidence="1">DUF3568 family protein</fullName>
    </submittedName>
</protein>
<keyword evidence="2" id="KW-1185">Reference proteome</keyword>
<evidence type="ECO:0000313" key="1">
    <source>
        <dbReference type="EMBL" id="XRI74332.1"/>
    </source>
</evidence>
<dbReference type="EMBL" id="CP127526">
    <property type="protein sequence ID" value="XRI74332.1"/>
    <property type="molecule type" value="Genomic_DNA"/>
</dbReference>
<reference evidence="1 2" key="1">
    <citation type="journal article" date="2021" name="ISME J.">
        <title>Genomic evolution of the class Acidithiobacillia: deep-branching Proteobacteria living in extreme acidic conditions.</title>
        <authorList>
            <person name="Moya-Beltran A."/>
            <person name="Beard S."/>
            <person name="Rojas-Villalobos C."/>
            <person name="Issotta F."/>
            <person name="Gallardo Y."/>
            <person name="Ulloa R."/>
            <person name="Giaveno A."/>
            <person name="Degli Esposti M."/>
            <person name="Johnson D.B."/>
            <person name="Quatrini R."/>
        </authorList>
    </citation>
    <scope>NUCLEOTIDE SEQUENCE [LARGE SCALE GENOMIC DNA]</scope>
    <source>
        <strain evidence="1 2">GG1-14</strain>
    </source>
</reference>
<gene>
    <name evidence="1" type="ORF">HHS34_003810</name>
</gene>
<sequence>MVNQKRLSLVALAAVIATLPLGGCVALLAAGAGGGAVAYVENGGVANFYAYYPASMNRVSTASQAAFADMGIRYNGEIRKTPSDYVLEGSTAEGDTVRVTLTSMATKVTKANIRIGTFGNKPQSLQFQKLLSQHLGLAASATAPVGMATPQANTPAVATPPQQPAQETIPLQ</sequence>
<organism evidence="1 2">
    <name type="scientific">Acidithiobacillus montserratensis</name>
    <dbReference type="NCBI Taxonomy" id="2729135"/>
    <lineage>
        <taxon>Bacteria</taxon>
        <taxon>Pseudomonadati</taxon>
        <taxon>Pseudomonadota</taxon>
        <taxon>Acidithiobacillia</taxon>
        <taxon>Acidithiobacillales</taxon>
        <taxon>Acidithiobacillaceae</taxon>
        <taxon>Acidithiobacillus</taxon>
    </lineage>
</organism>
<name>A0ACD5HI87_9PROT</name>